<dbReference type="AlphaFoldDB" id="A0A4Q9L3Z2"/>
<reference evidence="1 2" key="1">
    <citation type="submission" date="2017-12" db="EMBL/GenBank/DDBJ databases">
        <authorList>
            <person name="Pombert J.-F."/>
            <person name="Haag K.L."/>
            <person name="Ebert D."/>
        </authorList>
    </citation>
    <scope>NUCLEOTIDE SEQUENCE [LARGE SCALE GENOMIC DNA]</scope>
    <source>
        <strain evidence="1">FI-OER-3-3</strain>
    </source>
</reference>
<dbReference type="EMBL" id="PITJ01000602">
    <property type="protein sequence ID" value="TBU01906.1"/>
    <property type="molecule type" value="Genomic_DNA"/>
</dbReference>
<evidence type="ECO:0000313" key="1">
    <source>
        <dbReference type="EMBL" id="TBU01906.1"/>
    </source>
</evidence>
<sequence length="224" mass="22757">MKQKILNQKIKHPLFHKEEPTNNINEEWNLEEETAVVKEVEENIKKCGKIRCGSFSGDAGALVGGNNNFSLNVTNNNTSNELLAGAAKLSGEIGLGADVGSNLCAGLGGNLGAGLGNNLCAGLGENLGAGLGSNLGAGLGGNLSAGLGSNLGAGLCGNLGAGLGSNLGAGLCGNLGMGLGSNLGAEMGYRYKQWLSWGGNSGLGQDRIYDRYTPVEDKNLFACL</sequence>
<name>A0A4Q9L3Z2_9MICR</name>
<proteinExistence type="predicted"/>
<organism evidence="1 2">
    <name type="scientific">Hamiltosporidium tvaerminnensis</name>
    <dbReference type="NCBI Taxonomy" id="1176355"/>
    <lineage>
        <taxon>Eukaryota</taxon>
        <taxon>Fungi</taxon>
        <taxon>Fungi incertae sedis</taxon>
        <taxon>Microsporidia</taxon>
        <taxon>Dubosqiidae</taxon>
        <taxon>Hamiltosporidium</taxon>
    </lineage>
</organism>
<protein>
    <submittedName>
        <fullName evidence="1">Uncharacterized protein</fullName>
    </submittedName>
</protein>
<accession>A0A4Q9L3Z2</accession>
<gene>
    <name evidence="1" type="ORF">CWI37_0602p0010</name>
</gene>
<comment type="caution">
    <text evidence="1">The sequence shown here is derived from an EMBL/GenBank/DDBJ whole genome shotgun (WGS) entry which is preliminary data.</text>
</comment>
<dbReference type="VEuPathDB" id="MicrosporidiaDB:CWI37_0602p0010"/>
<dbReference type="Proteomes" id="UP000292362">
    <property type="component" value="Unassembled WGS sequence"/>
</dbReference>
<evidence type="ECO:0000313" key="2">
    <source>
        <dbReference type="Proteomes" id="UP000292362"/>
    </source>
</evidence>